<accession>A0A8H7S6T5</accession>
<gene>
    <name evidence="3" type="ORF">INT45_011531</name>
</gene>
<evidence type="ECO:0000313" key="3">
    <source>
        <dbReference type="EMBL" id="KAG2223185.1"/>
    </source>
</evidence>
<dbReference type="Gene3D" id="3.90.1200.10">
    <property type="match status" value="1"/>
</dbReference>
<dbReference type="AlphaFoldDB" id="A0A8H7S6T5"/>
<sequence>MTIEEDIKNTVTHHLKQEKILERDEFVENVRNIGGGCISDAYLCTSTTNKRIFVKTCASSSNQSIDQVVEMFASEAKGLKALDDTKTIKVPTPYVYGTLFNNKQYGYLAMEYIPLGSKYKANQSKLGDQLADLHLAQGPNQFGFECDNTIGSTPQYNAWCSNWVEFLHRRLTFQFDLATPHYSSLKKPSEKLLDTLDTYFDMIPDNEKIQPSLQHGDLWSGNWSVDEDGNPVILDPAPFWGHHESDLGIMQVFGGFDDHFYKAYHAKLPKQPGFEKRVDIYALYHTVNHLNMFGSSYLNSSLDLLSKIL</sequence>
<evidence type="ECO:0000313" key="4">
    <source>
        <dbReference type="Proteomes" id="UP000646827"/>
    </source>
</evidence>
<dbReference type="PANTHER" id="PTHR12149:SF8">
    <property type="entry name" value="PROTEIN-RIBULOSAMINE 3-KINASE"/>
    <property type="match status" value="1"/>
</dbReference>
<proteinExistence type="predicted"/>
<dbReference type="PANTHER" id="PTHR12149">
    <property type="entry name" value="FRUCTOSAMINE 3 KINASE-RELATED PROTEIN"/>
    <property type="match status" value="1"/>
</dbReference>
<dbReference type="Proteomes" id="UP000646827">
    <property type="component" value="Unassembled WGS sequence"/>
</dbReference>
<organism evidence="3 4">
    <name type="scientific">Circinella minor</name>
    <dbReference type="NCBI Taxonomy" id="1195481"/>
    <lineage>
        <taxon>Eukaryota</taxon>
        <taxon>Fungi</taxon>
        <taxon>Fungi incertae sedis</taxon>
        <taxon>Mucoromycota</taxon>
        <taxon>Mucoromycotina</taxon>
        <taxon>Mucoromycetes</taxon>
        <taxon>Mucorales</taxon>
        <taxon>Lichtheimiaceae</taxon>
        <taxon>Circinella</taxon>
    </lineage>
</organism>
<dbReference type="SUPFAM" id="SSF56112">
    <property type="entry name" value="Protein kinase-like (PK-like)"/>
    <property type="match status" value="1"/>
</dbReference>
<name>A0A8H7S6T5_9FUNG</name>
<comment type="caution">
    <text evidence="3">The sequence shown here is derived from an EMBL/GenBank/DDBJ whole genome shotgun (WGS) entry which is preliminary data.</text>
</comment>
<keyword evidence="4" id="KW-1185">Reference proteome</keyword>
<dbReference type="PIRSF" id="PIRSF006221">
    <property type="entry name" value="Ketosamine-3-kinase"/>
    <property type="match status" value="1"/>
</dbReference>
<dbReference type="GO" id="GO:0102193">
    <property type="term" value="F:protein-ribulosamine 3-kinase activity"/>
    <property type="evidence" value="ECO:0007669"/>
    <property type="project" value="UniProtKB-EC"/>
</dbReference>
<evidence type="ECO:0000256" key="2">
    <source>
        <dbReference type="ARBA" id="ARBA00048655"/>
    </source>
</evidence>
<comment type="catalytic activity">
    <reaction evidence="2">
        <text>N(6)-D-ribulosyl-L-lysyl-[protein] + ATP = N(6)-(3-O-phospho-D-ribulosyl)-L-lysyl-[protein] + ADP + H(+)</text>
        <dbReference type="Rhea" id="RHEA:48432"/>
        <dbReference type="Rhea" id="RHEA-COMP:12103"/>
        <dbReference type="Rhea" id="RHEA-COMP:12104"/>
        <dbReference type="ChEBI" id="CHEBI:15378"/>
        <dbReference type="ChEBI" id="CHEBI:30616"/>
        <dbReference type="ChEBI" id="CHEBI:90418"/>
        <dbReference type="ChEBI" id="CHEBI:90420"/>
        <dbReference type="ChEBI" id="CHEBI:456216"/>
        <dbReference type="EC" id="2.7.1.172"/>
    </reaction>
    <physiologicalReaction direction="left-to-right" evidence="2">
        <dbReference type="Rhea" id="RHEA:48433"/>
    </physiologicalReaction>
</comment>
<dbReference type="EMBL" id="JAEPRB010000066">
    <property type="protein sequence ID" value="KAG2223185.1"/>
    <property type="molecule type" value="Genomic_DNA"/>
</dbReference>
<dbReference type="OrthoDB" id="5772781at2759"/>
<dbReference type="EC" id="2.7.1.172" evidence="1"/>
<dbReference type="InterPro" id="IPR016477">
    <property type="entry name" value="Fructo-/Ketosamine-3-kinase"/>
</dbReference>
<feature type="non-terminal residue" evidence="3">
    <location>
        <position position="1"/>
    </location>
</feature>
<evidence type="ECO:0000256" key="1">
    <source>
        <dbReference type="ARBA" id="ARBA00011961"/>
    </source>
</evidence>
<reference evidence="3 4" key="1">
    <citation type="submission" date="2020-12" db="EMBL/GenBank/DDBJ databases">
        <title>Metabolic potential, ecology and presence of endohyphal bacteria is reflected in genomic diversity of Mucoromycotina.</title>
        <authorList>
            <person name="Muszewska A."/>
            <person name="Okrasinska A."/>
            <person name="Steczkiewicz K."/>
            <person name="Drgas O."/>
            <person name="Orlowska M."/>
            <person name="Perlinska-Lenart U."/>
            <person name="Aleksandrzak-Piekarczyk T."/>
            <person name="Szatraj K."/>
            <person name="Zielenkiewicz U."/>
            <person name="Pilsyk S."/>
            <person name="Malc E."/>
            <person name="Mieczkowski P."/>
            <person name="Kruszewska J.S."/>
            <person name="Biernat P."/>
            <person name="Pawlowska J."/>
        </authorList>
    </citation>
    <scope>NUCLEOTIDE SEQUENCE [LARGE SCALE GENOMIC DNA]</scope>
    <source>
        <strain evidence="3 4">CBS 142.35</strain>
    </source>
</reference>
<dbReference type="Gene3D" id="3.30.200.20">
    <property type="entry name" value="Phosphorylase Kinase, domain 1"/>
    <property type="match status" value="1"/>
</dbReference>
<dbReference type="Pfam" id="PF03881">
    <property type="entry name" value="Fructosamin_kin"/>
    <property type="match status" value="1"/>
</dbReference>
<dbReference type="InterPro" id="IPR011009">
    <property type="entry name" value="Kinase-like_dom_sf"/>
</dbReference>
<protein>
    <recommendedName>
        <fullName evidence="1">protein-ribulosamine 3-kinase</fullName>
        <ecNumber evidence="1">2.7.1.172</ecNumber>
    </recommendedName>
</protein>